<protein>
    <recommendedName>
        <fullName evidence="3">Retrotransposon gag domain-containing protein</fullName>
    </recommendedName>
</protein>
<organism evidence="1 2">
    <name type="scientific">Cinchona calisaya</name>
    <dbReference type="NCBI Taxonomy" id="153742"/>
    <lineage>
        <taxon>Eukaryota</taxon>
        <taxon>Viridiplantae</taxon>
        <taxon>Streptophyta</taxon>
        <taxon>Embryophyta</taxon>
        <taxon>Tracheophyta</taxon>
        <taxon>Spermatophyta</taxon>
        <taxon>Magnoliopsida</taxon>
        <taxon>eudicotyledons</taxon>
        <taxon>Gunneridae</taxon>
        <taxon>Pentapetalae</taxon>
        <taxon>asterids</taxon>
        <taxon>lamiids</taxon>
        <taxon>Gentianales</taxon>
        <taxon>Rubiaceae</taxon>
        <taxon>Cinchonoideae</taxon>
        <taxon>Cinchoneae</taxon>
        <taxon>Cinchona</taxon>
    </lineage>
</organism>
<evidence type="ECO:0000313" key="1">
    <source>
        <dbReference type="EMBL" id="KAL3523021.1"/>
    </source>
</evidence>
<reference evidence="1 2" key="1">
    <citation type="submission" date="2024-11" db="EMBL/GenBank/DDBJ databases">
        <title>A near-complete genome assembly of Cinchona calisaya.</title>
        <authorList>
            <person name="Lian D.C."/>
            <person name="Zhao X.W."/>
            <person name="Wei L."/>
        </authorList>
    </citation>
    <scope>NUCLEOTIDE SEQUENCE [LARGE SCALE GENOMIC DNA]</scope>
    <source>
        <tissue evidence="1">Nenye</tissue>
    </source>
</reference>
<dbReference type="AlphaFoldDB" id="A0ABD2ZU90"/>
<gene>
    <name evidence="1" type="ORF">ACH5RR_015855</name>
</gene>
<evidence type="ECO:0008006" key="3">
    <source>
        <dbReference type="Google" id="ProtNLM"/>
    </source>
</evidence>
<dbReference type="EMBL" id="JBJUIK010000007">
    <property type="protein sequence ID" value="KAL3523021.1"/>
    <property type="molecule type" value="Genomic_DNA"/>
</dbReference>
<proteinExistence type="predicted"/>
<keyword evidence="2" id="KW-1185">Reference proteome</keyword>
<dbReference type="Proteomes" id="UP001630127">
    <property type="component" value="Unassembled WGS sequence"/>
</dbReference>
<sequence>MLPEMNSNQITLIPPIIRESENSLVMSWLINSMQPQIARAYLLLDTAAKIWNVASLTYSQMGNDAQIYELRNKVHGTKQGETTISQYFSELCGLWQELDYYQDFQADCVGDALKFQKLVEKERIYDFLAGLNNEYD</sequence>
<dbReference type="PANTHER" id="PTHR37610:SF40">
    <property type="entry name" value="OS01G0909600 PROTEIN"/>
    <property type="match status" value="1"/>
</dbReference>
<dbReference type="PANTHER" id="PTHR37610">
    <property type="entry name" value="CCHC-TYPE DOMAIN-CONTAINING PROTEIN"/>
    <property type="match status" value="1"/>
</dbReference>
<name>A0ABD2ZU90_9GENT</name>
<accession>A0ABD2ZU90</accession>
<comment type="caution">
    <text evidence="1">The sequence shown here is derived from an EMBL/GenBank/DDBJ whole genome shotgun (WGS) entry which is preliminary data.</text>
</comment>
<evidence type="ECO:0000313" key="2">
    <source>
        <dbReference type="Proteomes" id="UP001630127"/>
    </source>
</evidence>